<name>A0A2I9CT19_9DEIO</name>
<proteinExistence type="predicted"/>
<sequence length="49" mass="5365">MPRVWKFGDSVNTGDILPGKCAPSMAAEDVFQTFAFHSIRPTGRNVGVR</sequence>
<dbReference type="Proteomes" id="UP000236569">
    <property type="component" value="Unassembled WGS sequence"/>
</dbReference>
<dbReference type="AlphaFoldDB" id="A0A2I9CT19"/>
<organism evidence="1 2">
    <name type="scientific">Deinococcus aerius</name>
    <dbReference type="NCBI Taxonomy" id="200253"/>
    <lineage>
        <taxon>Bacteria</taxon>
        <taxon>Thermotogati</taxon>
        <taxon>Deinococcota</taxon>
        <taxon>Deinococci</taxon>
        <taxon>Deinococcales</taxon>
        <taxon>Deinococcaceae</taxon>
        <taxon>Deinococcus</taxon>
    </lineage>
</organism>
<protein>
    <submittedName>
        <fullName evidence="1">3-isopropylmalate dehydratase small subunit, leuD</fullName>
    </submittedName>
</protein>
<dbReference type="EMBL" id="BFAG01000003">
    <property type="protein sequence ID" value="GBF04864.1"/>
    <property type="molecule type" value="Genomic_DNA"/>
</dbReference>
<evidence type="ECO:0000313" key="2">
    <source>
        <dbReference type="Proteomes" id="UP000236569"/>
    </source>
</evidence>
<gene>
    <name evidence="1" type="ORF">DAERI_030030</name>
</gene>
<evidence type="ECO:0000313" key="1">
    <source>
        <dbReference type="EMBL" id="GBF04864.1"/>
    </source>
</evidence>
<accession>A0A2I9CT19</accession>
<comment type="caution">
    <text evidence="1">The sequence shown here is derived from an EMBL/GenBank/DDBJ whole genome shotgun (WGS) entry which is preliminary data.</text>
</comment>
<keyword evidence="2" id="KW-1185">Reference proteome</keyword>
<reference evidence="2" key="1">
    <citation type="submission" date="2018-01" db="EMBL/GenBank/DDBJ databases">
        <title>Draft Genome Sequence of the Radioresistant Bacterium Deinococcus aerius TR0125, Isolated from the Higher Atmosphere above Japan.</title>
        <authorList>
            <person name="Satoh K."/>
            <person name="Arai H."/>
            <person name="Sanzen T."/>
            <person name="Kawaguchi Y."/>
            <person name="Hayashi H."/>
            <person name="Yokobori S."/>
            <person name="Yamagishi A."/>
            <person name="Oono Y."/>
            <person name="Narumi I."/>
        </authorList>
    </citation>
    <scope>NUCLEOTIDE SEQUENCE [LARGE SCALE GENOMIC DNA]</scope>
    <source>
        <strain evidence="2">TR0125</strain>
    </source>
</reference>